<dbReference type="PANTHER" id="PTHR42866:SF1">
    <property type="entry name" value="SPORE COAT POLYSACCHARIDE BIOSYNTHESIS PROTEIN SPSF"/>
    <property type="match status" value="1"/>
</dbReference>
<dbReference type="SUPFAM" id="SSF53448">
    <property type="entry name" value="Nucleotide-diphospho-sugar transferases"/>
    <property type="match status" value="1"/>
</dbReference>
<dbReference type="Gene3D" id="3.90.550.10">
    <property type="entry name" value="Spore Coat Polysaccharide Biosynthesis Protein SpsA, Chain A"/>
    <property type="match status" value="1"/>
</dbReference>
<dbReference type="HOGENOM" id="CLU_479727_0_0_9"/>
<dbReference type="Gene3D" id="3.40.50.2000">
    <property type="entry name" value="Glycogen Phosphorylase B"/>
    <property type="match status" value="1"/>
</dbReference>
<dbReference type="Proteomes" id="UP000007969">
    <property type="component" value="Chromosome"/>
</dbReference>
<protein>
    <submittedName>
        <fullName evidence="1">Uncharacterized protein</fullName>
    </submittedName>
</protein>
<organism evidence="1 2">
    <name type="scientific">Clostridium kluyveri (strain NBRC 12016)</name>
    <dbReference type="NCBI Taxonomy" id="583346"/>
    <lineage>
        <taxon>Bacteria</taxon>
        <taxon>Bacillati</taxon>
        <taxon>Bacillota</taxon>
        <taxon>Clostridia</taxon>
        <taxon>Eubacteriales</taxon>
        <taxon>Clostridiaceae</taxon>
        <taxon>Clostridium</taxon>
    </lineage>
</organism>
<sequence length="584" mass="68253">MEKMRIMLKGKKVIALIQARCTSTRLPKKHFRYIGHKMLIDWVVDRLKNVNEIDEIIISTTGDISDVSLKTYAEKKKIGFYGYDGDINDVVGRHYNAVKNKNADYIVIISGDCPLIHEKFIKEQLYTLEQGYSYTRPSTICIHEGIDSYSMDCVKFLNDNSKTSYERENYGVIIRENLNLVKIGFIDLDKKYTENIFRISVDNMADLRFMNEVYYKLKSENKEFNIDNVFELVEKDRNLLDINSHVQQKKRGEKTYKFLIKTEASKEKGLGHLKRMMVLGQYLNENKNNGVIYVINKDETAKSILEDEGYIYDYSDGETEEELIELINNYKSDILVIDVQKLEGSTGYNFKNIKDKTNIKKIVLIDKYIKDDFVDVMIIQGIQSDEFEEEVKGNDKVLYGLNCVFINNDFRKIRRSIKDEIVISFGGTDVNNVTTKIINLINSLDINKCYTYKIILGPYFKYIKEFQKELKNFKYNYEIVINPNNMADEIKNCKLGIIFYGVSFYEFKFLGIPTIDIVSDRIYENEFMKISKLGIGNYCGTKYKLNSEKIEHYMNNIPVDCNLRLLGLKICDFEYIYNKIVEVL</sequence>
<proteinExistence type="predicted"/>
<evidence type="ECO:0000313" key="1">
    <source>
        <dbReference type="EMBL" id="BAH06898.1"/>
    </source>
</evidence>
<dbReference type="GO" id="GO:0005829">
    <property type="term" value="C:cytosol"/>
    <property type="evidence" value="ECO:0007669"/>
    <property type="project" value="TreeGrafter"/>
</dbReference>
<dbReference type="EMBL" id="AP009049">
    <property type="protein sequence ID" value="BAH06898.1"/>
    <property type="molecule type" value="Genomic_DNA"/>
</dbReference>
<dbReference type="AlphaFoldDB" id="B9E323"/>
<evidence type="ECO:0000313" key="2">
    <source>
        <dbReference type="Proteomes" id="UP000007969"/>
    </source>
</evidence>
<dbReference type="PANTHER" id="PTHR42866">
    <property type="entry name" value="3-DEOXY-MANNO-OCTULOSONATE CYTIDYLYLTRANSFERASE"/>
    <property type="match status" value="1"/>
</dbReference>
<dbReference type="InterPro" id="IPR003329">
    <property type="entry name" value="Cytidylyl_trans"/>
</dbReference>
<accession>B9E323</accession>
<dbReference type="Pfam" id="PF02348">
    <property type="entry name" value="CTP_transf_3"/>
    <property type="match status" value="1"/>
</dbReference>
<dbReference type="CDD" id="cd02518">
    <property type="entry name" value="GT2_SpsF"/>
    <property type="match status" value="1"/>
</dbReference>
<dbReference type="KEGG" id="ckr:CKR_1847"/>
<name>B9E323_CLOK1</name>
<reference evidence="2" key="1">
    <citation type="submission" date="2005-09" db="EMBL/GenBank/DDBJ databases">
        <title>Complete genome sequence of Clostridium kluyveri and comparative genomics of Clostridia species.</title>
        <authorList>
            <person name="Inui M."/>
            <person name="Nonaka H."/>
            <person name="Shinoda Y."/>
            <person name="Ikenaga Y."/>
            <person name="Abe M."/>
            <person name="Naito K."/>
            <person name="Vertes A.A."/>
            <person name="Yukawa H."/>
        </authorList>
    </citation>
    <scope>NUCLEOTIDE SEQUENCE [LARGE SCALE GENOMIC DNA]</scope>
    <source>
        <strain evidence="2">NBRC 12016</strain>
    </source>
</reference>
<gene>
    <name evidence="1" type="ordered locus">CKR_1847</name>
</gene>
<dbReference type="Gene3D" id="3.40.50.11190">
    <property type="match status" value="1"/>
</dbReference>
<dbReference type="InterPro" id="IPR029044">
    <property type="entry name" value="Nucleotide-diphossugar_trans"/>
</dbReference>